<dbReference type="AlphaFoldDB" id="A0A316VNE8"/>
<dbReference type="Gene3D" id="3.20.20.70">
    <property type="entry name" value="Aldolase class I"/>
    <property type="match status" value="1"/>
</dbReference>
<dbReference type="HAMAP" id="MF_00278">
    <property type="entry name" value="HisH"/>
    <property type="match status" value="1"/>
</dbReference>
<sequence length="625" mass="66760">MLYLLDYGAGNVRSLANSIRKLGHDFKWVTSPNDLQSDNVTALLFPGVGAFGPAIESLSKSGYLTALHDYIRSGKPYMGICIGMQVLFQSSDEAPGVQGLGVVPGKVQRFDERDRGKSVPHMGWNRANTVVDASFASQFGLSDEQAHPQHFYFVHSYRAAVVPDQHERWALTTTQYGTELFLSSIANENVFATQFHPEKSGRAGLEVLKAWLDRAAGSSTSLSPPQRGVLPKPLSQAVQPAQKDGLTKRVVACLDVRSNDQGDLVVTKGESYDVREQSTSTDAGGRAVRNLGKPVALSERYYQEGADEVCFLNITSFRSAALRDQPMLAVVEAAAACVFVPLTVGGGIKDTVDPDGTKRSAKEVADAYFRAGADKVSIGSEAVHAVLDLISESQTLGSAEHEARDPGNAPAEALKGTTGIENISKAYGAQAVVVSIDPKRVYVSEQEVNGHAHERSIVSGLAGTADEGKCWWYQCTVSGGREAKDLDVVQLARGVVRLGAGELLINSIDMDGQGNGFDRQLIDLVRSSVNVPVVASSGAGSAKHFQDVFEPMVLRSKASEPATPSPSSVEAALAAGIFHRKEVSIQEVKEYLAKNGFEVRIEDTQEGAGALVSQATEDTGHVAIA</sequence>
<dbReference type="GeneID" id="37036789"/>
<dbReference type="PANTHER" id="PTHR21235:SF2">
    <property type="entry name" value="IMIDAZOLE GLYCEROL PHOSPHATE SYNTHASE HISHF"/>
    <property type="match status" value="1"/>
</dbReference>
<dbReference type="Gene3D" id="3.40.50.880">
    <property type="match status" value="1"/>
</dbReference>
<dbReference type="PANTHER" id="PTHR21235">
    <property type="entry name" value="IMIDAZOLE GLYCEROL PHOSPHATE SYNTHASE SUBUNIT HISF/H IGP SYNTHASE SUBUNIT HISF/H"/>
    <property type="match status" value="1"/>
</dbReference>
<organism evidence="11 12">
    <name type="scientific">Ceraceosorus guamensis</name>
    <dbReference type="NCBI Taxonomy" id="1522189"/>
    <lineage>
        <taxon>Eukaryota</taxon>
        <taxon>Fungi</taxon>
        <taxon>Dikarya</taxon>
        <taxon>Basidiomycota</taxon>
        <taxon>Ustilaginomycotina</taxon>
        <taxon>Exobasidiomycetes</taxon>
        <taxon>Ceraceosorales</taxon>
        <taxon>Ceraceosoraceae</taxon>
        <taxon>Ceraceosorus</taxon>
    </lineage>
</organism>
<keyword evidence="6" id="KW-0456">Lyase</keyword>
<dbReference type="PROSITE" id="PS51273">
    <property type="entry name" value="GATASE_TYPE_1"/>
    <property type="match status" value="1"/>
</dbReference>
<protein>
    <recommendedName>
        <fullName evidence="10">Glutamine amidotransferase domain-containing protein</fullName>
    </recommendedName>
</protein>
<name>A0A316VNE8_9BASI</name>
<dbReference type="OrthoDB" id="10254903at2759"/>
<dbReference type="InterPro" id="IPR006062">
    <property type="entry name" value="His_biosynth"/>
</dbReference>
<keyword evidence="2 9" id="KW-0028">Amino-acid biosynthesis</keyword>
<comment type="similarity">
    <text evidence="9">Belongs to the HisA/HisF family.</text>
</comment>
<dbReference type="Proteomes" id="UP000245783">
    <property type="component" value="Unassembled WGS sequence"/>
</dbReference>
<comment type="catalytic activity">
    <reaction evidence="7">
        <text>5-[(5-phospho-1-deoxy-D-ribulos-1-ylimino)methylamino]-1-(5-phospho-beta-D-ribosyl)imidazole-4-carboxamide + L-glutamine = D-erythro-1-(imidazol-4-yl)glycerol 3-phosphate + 5-amino-1-(5-phospho-beta-D-ribosyl)imidazole-4-carboxamide + L-glutamate + H(+)</text>
        <dbReference type="Rhea" id="RHEA:24793"/>
        <dbReference type="ChEBI" id="CHEBI:15378"/>
        <dbReference type="ChEBI" id="CHEBI:29985"/>
        <dbReference type="ChEBI" id="CHEBI:58278"/>
        <dbReference type="ChEBI" id="CHEBI:58359"/>
        <dbReference type="ChEBI" id="CHEBI:58475"/>
        <dbReference type="ChEBI" id="CHEBI:58525"/>
        <dbReference type="EC" id="4.3.2.10"/>
    </reaction>
</comment>
<comment type="pathway">
    <text evidence="1">Amino-acid biosynthesis; L-histidine biosynthesis; L-histidine from 5-phospho-alpha-D-ribose 1-diphosphate: step 5/9.</text>
</comment>
<evidence type="ECO:0000256" key="9">
    <source>
        <dbReference type="RuleBase" id="RU003657"/>
    </source>
</evidence>
<dbReference type="Pfam" id="PF00117">
    <property type="entry name" value="GATase"/>
    <property type="match status" value="1"/>
</dbReference>
<evidence type="ECO:0000256" key="4">
    <source>
        <dbReference type="ARBA" id="ARBA00022962"/>
    </source>
</evidence>
<evidence type="ECO:0000256" key="3">
    <source>
        <dbReference type="ARBA" id="ARBA00022801"/>
    </source>
</evidence>
<dbReference type="InterPro" id="IPR029062">
    <property type="entry name" value="Class_I_gatase-like"/>
</dbReference>
<keyword evidence="3" id="KW-0378">Hydrolase</keyword>
<evidence type="ECO:0000313" key="11">
    <source>
        <dbReference type="EMBL" id="PWN39159.1"/>
    </source>
</evidence>
<evidence type="ECO:0000256" key="5">
    <source>
        <dbReference type="ARBA" id="ARBA00023102"/>
    </source>
</evidence>
<dbReference type="InterPro" id="IPR011060">
    <property type="entry name" value="RibuloseP-bd_barrel"/>
</dbReference>
<evidence type="ECO:0000256" key="7">
    <source>
        <dbReference type="ARBA" id="ARBA00047838"/>
    </source>
</evidence>
<keyword evidence="5 9" id="KW-0368">Histidine biosynthesis</keyword>
<evidence type="ECO:0000259" key="10">
    <source>
        <dbReference type="Pfam" id="PF00117"/>
    </source>
</evidence>
<evidence type="ECO:0000256" key="2">
    <source>
        <dbReference type="ARBA" id="ARBA00022605"/>
    </source>
</evidence>
<dbReference type="InterPro" id="IPR013785">
    <property type="entry name" value="Aldolase_TIM"/>
</dbReference>
<dbReference type="RefSeq" id="XP_025366319.1">
    <property type="nucleotide sequence ID" value="XM_025514919.1"/>
</dbReference>
<dbReference type="InterPro" id="IPR017926">
    <property type="entry name" value="GATASE"/>
</dbReference>
<evidence type="ECO:0000313" key="12">
    <source>
        <dbReference type="Proteomes" id="UP000245783"/>
    </source>
</evidence>
<dbReference type="NCBIfam" id="TIGR01855">
    <property type="entry name" value="IMP_synth_hisH"/>
    <property type="match status" value="1"/>
</dbReference>
<dbReference type="STRING" id="1522189.A0A316VNE8"/>
<dbReference type="GO" id="GO:0004359">
    <property type="term" value="F:glutaminase activity"/>
    <property type="evidence" value="ECO:0007669"/>
    <property type="project" value="UniProtKB-EC"/>
</dbReference>
<dbReference type="InParanoid" id="A0A316VNE8"/>
<reference evidence="11 12" key="1">
    <citation type="journal article" date="2018" name="Mol. Biol. Evol.">
        <title>Broad Genomic Sampling Reveals a Smut Pathogenic Ancestry of the Fungal Clade Ustilaginomycotina.</title>
        <authorList>
            <person name="Kijpornyongpan T."/>
            <person name="Mondo S.J."/>
            <person name="Barry K."/>
            <person name="Sandor L."/>
            <person name="Lee J."/>
            <person name="Lipzen A."/>
            <person name="Pangilinan J."/>
            <person name="LaButti K."/>
            <person name="Hainaut M."/>
            <person name="Henrissat B."/>
            <person name="Grigoriev I.V."/>
            <person name="Spatafora J.W."/>
            <person name="Aime M.C."/>
        </authorList>
    </citation>
    <scope>NUCLEOTIDE SEQUENCE [LARGE SCALE GENOMIC DNA]</scope>
    <source>
        <strain evidence="11 12">MCA 4658</strain>
    </source>
</reference>
<dbReference type="InterPro" id="IPR050064">
    <property type="entry name" value="IGPS_HisA/HisF"/>
</dbReference>
<dbReference type="SUPFAM" id="SSF52317">
    <property type="entry name" value="Class I glutamine amidotransferase-like"/>
    <property type="match status" value="1"/>
</dbReference>
<keyword evidence="12" id="KW-1185">Reference proteome</keyword>
<proteinExistence type="inferred from homology"/>
<dbReference type="UniPathway" id="UPA00031">
    <property type="reaction ID" value="UER00010"/>
</dbReference>
<dbReference type="InterPro" id="IPR010139">
    <property type="entry name" value="Imidazole-glycPsynth_HisH"/>
</dbReference>
<evidence type="ECO:0000256" key="8">
    <source>
        <dbReference type="ARBA" id="ARBA00049534"/>
    </source>
</evidence>
<dbReference type="GO" id="GO:0000105">
    <property type="term" value="P:L-histidine biosynthetic process"/>
    <property type="evidence" value="ECO:0007669"/>
    <property type="project" value="UniProtKB-UniPathway"/>
</dbReference>
<dbReference type="EMBL" id="KZ819489">
    <property type="protein sequence ID" value="PWN39159.1"/>
    <property type="molecule type" value="Genomic_DNA"/>
</dbReference>
<gene>
    <name evidence="11" type="ORF">IE81DRAFT_326808</name>
</gene>
<dbReference type="GO" id="GO:0016829">
    <property type="term" value="F:lyase activity"/>
    <property type="evidence" value="ECO:0007669"/>
    <property type="project" value="UniProtKB-KW"/>
</dbReference>
<dbReference type="FunFam" id="3.40.50.880:FF:000039">
    <property type="entry name" value="Imidazole glycerol phosphate synthase hisHF"/>
    <property type="match status" value="1"/>
</dbReference>
<dbReference type="GO" id="GO:0000107">
    <property type="term" value="F:imidazoleglycerol-phosphate synthase activity"/>
    <property type="evidence" value="ECO:0007669"/>
    <property type="project" value="TreeGrafter"/>
</dbReference>
<dbReference type="FunCoup" id="A0A316VNE8">
    <property type="interactions" value="132"/>
</dbReference>
<evidence type="ECO:0000256" key="6">
    <source>
        <dbReference type="ARBA" id="ARBA00023239"/>
    </source>
</evidence>
<dbReference type="CDD" id="cd01748">
    <property type="entry name" value="GATase1_IGP_Synthase"/>
    <property type="match status" value="1"/>
</dbReference>
<dbReference type="Pfam" id="PF00977">
    <property type="entry name" value="His_biosynth"/>
    <property type="match status" value="2"/>
</dbReference>
<dbReference type="SUPFAM" id="SSF51366">
    <property type="entry name" value="Ribulose-phoshate binding barrel"/>
    <property type="match status" value="1"/>
</dbReference>
<comment type="catalytic activity">
    <reaction evidence="8">
        <text>L-glutamine + H2O = L-glutamate + NH4(+)</text>
        <dbReference type="Rhea" id="RHEA:15889"/>
        <dbReference type="ChEBI" id="CHEBI:15377"/>
        <dbReference type="ChEBI" id="CHEBI:28938"/>
        <dbReference type="ChEBI" id="CHEBI:29985"/>
        <dbReference type="ChEBI" id="CHEBI:58359"/>
        <dbReference type="EC" id="3.5.1.2"/>
    </reaction>
</comment>
<accession>A0A316VNE8</accession>
<keyword evidence="4" id="KW-0315">Glutamine amidotransferase</keyword>
<evidence type="ECO:0000256" key="1">
    <source>
        <dbReference type="ARBA" id="ARBA00005091"/>
    </source>
</evidence>
<feature type="domain" description="Glutamine amidotransferase" evidence="10">
    <location>
        <begin position="4"/>
        <end position="204"/>
    </location>
</feature>